<protein>
    <recommendedName>
        <fullName evidence="4">Transmembrane protein</fullName>
    </recommendedName>
</protein>
<gene>
    <name evidence="2" type="ORF">DFA_02165</name>
</gene>
<dbReference type="Proteomes" id="UP000007797">
    <property type="component" value="Unassembled WGS sequence"/>
</dbReference>
<feature type="transmembrane region" description="Helical" evidence="1">
    <location>
        <begin position="12"/>
        <end position="32"/>
    </location>
</feature>
<dbReference type="OMA" id="CCTIAFA"/>
<evidence type="ECO:0000313" key="2">
    <source>
        <dbReference type="EMBL" id="EGG19378.1"/>
    </source>
</evidence>
<sequence length="230" mass="25300">MALNITKPGIATFILFGLVWITLIISFSTYWYRLKIESSSSSGSTEENDFTITVNMKYNEFKVTQETSFGKTTGTTDIKETDQNRNQLAIFKTSLAFSVIGWLFVTASLVMVMANIAGLFIKLPKVAVLIAKFTPIVTLGCCFIALFVFLGLPNATKRDCMNSGGNEDTCSTDQNIHFMGSHTEDTGNIIVKTAWGPTTSWAAIVCATALQLAGTIVNIMFQKYEHETPK</sequence>
<name>F4PYB1_CACFS</name>
<evidence type="ECO:0008006" key="4">
    <source>
        <dbReference type="Google" id="ProtNLM"/>
    </source>
</evidence>
<dbReference type="PANTHER" id="PTHR35202:SF2">
    <property type="entry name" value="TRANSMEMBRANE PROTEIN"/>
    <property type="match status" value="1"/>
</dbReference>
<proteinExistence type="predicted"/>
<dbReference type="PANTHER" id="PTHR35202">
    <property type="entry name" value="TRANSMEMBRANE PROTEIN-RELATED"/>
    <property type="match status" value="1"/>
</dbReference>
<accession>F4PYB1</accession>
<keyword evidence="1" id="KW-0472">Membrane</keyword>
<feature type="transmembrane region" description="Helical" evidence="1">
    <location>
        <begin position="133"/>
        <end position="152"/>
    </location>
</feature>
<dbReference type="EMBL" id="GL883015">
    <property type="protein sequence ID" value="EGG19378.1"/>
    <property type="molecule type" value="Genomic_DNA"/>
</dbReference>
<dbReference type="OrthoDB" id="20709at2759"/>
<reference evidence="3" key="1">
    <citation type="journal article" date="2011" name="Genome Res.">
        <title>Phylogeny-wide analysis of social amoeba genomes highlights ancient origins for complex intercellular communication.</title>
        <authorList>
            <person name="Heidel A.J."/>
            <person name="Lawal H.M."/>
            <person name="Felder M."/>
            <person name="Schilde C."/>
            <person name="Helps N.R."/>
            <person name="Tunggal B."/>
            <person name="Rivero F."/>
            <person name="John U."/>
            <person name="Schleicher M."/>
            <person name="Eichinger L."/>
            <person name="Platzer M."/>
            <person name="Noegel A.A."/>
            <person name="Schaap P."/>
            <person name="Gloeckner G."/>
        </authorList>
    </citation>
    <scope>NUCLEOTIDE SEQUENCE [LARGE SCALE GENOMIC DNA]</scope>
    <source>
        <strain evidence="3">SH3</strain>
    </source>
</reference>
<dbReference type="KEGG" id="dfa:DFA_02165"/>
<keyword evidence="1" id="KW-0812">Transmembrane</keyword>
<feature type="transmembrane region" description="Helical" evidence="1">
    <location>
        <begin position="201"/>
        <end position="221"/>
    </location>
</feature>
<dbReference type="RefSeq" id="XP_004357649.1">
    <property type="nucleotide sequence ID" value="XM_004357592.1"/>
</dbReference>
<dbReference type="GeneID" id="14871406"/>
<keyword evidence="3" id="KW-1185">Reference proteome</keyword>
<dbReference type="AlphaFoldDB" id="F4PYB1"/>
<evidence type="ECO:0000256" key="1">
    <source>
        <dbReference type="SAM" id="Phobius"/>
    </source>
</evidence>
<evidence type="ECO:0000313" key="3">
    <source>
        <dbReference type="Proteomes" id="UP000007797"/>
    </source>
</evidence>
<organism evidence="2 3">
    <name type="scientific">Cavenderia fasciculata</name>
    <name type="common">Slime mold</name>
    <name type="synonym">Dictyostelium fasciculatum</name>
    <dbReference type="NCBI Taxonomy" id="261658"/>
    <lineage>
        <taxon>Eukaryota</taxon>
        <taxon>Amoebozoa</taxon>
        <taxon>Evosea</taxon>
        <taxon>Eumycetozoa</taxon>
        <taxon>Dictyostelia</taxon>
        <taxon>Acytosteliales</taxon>
        <taxon>Cavenderiaceae</taxon>
        <taxon>Cavenderia</taxon>
    </lineage>
</organism>
<dbReference type="InterPro" id="IPR040291">
    <property type="entry name" value="DDB_G0287341-like"/>
</dbReference>
<keyword evidence="1" id="KW-1133">Transmembrane helix</keyword>
<feature type="transmembrane region" description="Helical" evidence="1">
    <location>
        <begin position="95"/>
        <end position="121"/>
    </location>
</feature>